<dbReference type="AlphaFoldDB" id="A0A6J1DGV0"/>
<keyword evidence="1" id="KW-0805">Transcription regulation</keyword>
<dbReference type="RefSeq" id="XP_022152182.1">
    <property type="nucleotide sequence ID" value="XM_022296490.1"/>
</dbReference>
<dbReference type="InterPro" id="IPR027353">
    <property type="entry name" value="NET_dom"/>
</dbReference>
<gene>
    <name evidence="5 6" type="primary">LOC111019964</name>
</gene>
<dbReference type="OrthoDB" id="21449at2759"/>
<evidence type="ECO:0000313" key="5">
    <source>
        <dbReference type="RefSeq" id="XP_022152181.1"/>
    </source>
</evidence>
<organism evidence="4 5">
    <name type="scientific">Momordica charantia</name>
    <name type="common">Bitter gourd</name>
    <name type="synonym">Balsam pear</name>
    <dbReference type="NCBI Taxonomy" id="3673"/>
    <lineage>
        <taxon>Eukaryota</taxon>
        <taxon>Viridiplantae</taxon>
        <taxon>Streptophyta</taxon>
        <taxon>Embryophyta</taxon>
        <taxon>Tracheophyta</taxon>
        <taxon>Spermatophyta</taxon>
        <taxon>Magnoliopsida</taxon>
        <taxon>eudicotyledons</taxon>
        <taxon>Gunneridae</taxon>
        <taxon>Pentapetalae</taxon>
        <taxon>rosids</taxon>
        <taxon>fabids</taxon>
        <taxon>Cucurbitales</taxon>
        <taxon>Cucurbitaceae</taxon>
        <taxon>Momordiceae</taxon>
        <taxon>Momordica</taxon>
    </lineage>
</organism>
<dbReference type="PANTHER" id="PTHR45926">
    <property type="entry name" value="OSJNBA0053K19.4 PROTEIN"/>
    <property type="match status" value="1"/>
</dbReference>
<dbReference type="Proteomes" id="UP000504603">
    <property type="component" value="Unplaced"/>
</dbReference>
<evidence type="ECO:0000313" key="6">
    <source>
        <dbReference type="RefSeq" id="XP_022152182.1"/>
    </source>
</evidence>
<dbReference type="GeneID" id="111019964"/>
<sequence length="271" mass="30662">MSKHPSNANEQDKLGPDYFSYFKREVLDLLSQEDILPSPPHNSQLSLSSTSFGDSIGPRLSDFKKEKLKVLLRQSAVILSKEVNEILGPALSIQHLKSCLRSKANSENVEKLAINDVEQAPFKKLKSLPYSTSLSAQEDCANLGSSRVIDEELQFFLENDSKQIEEIVTELSNELSGTLGHMEQQLEEVLDSVISNCRPMTFKEKEQLQKLIQELPPENCGRVAEIIQHRTDETNSSDEIYVDLDKENNITLWRLYYYVEAVEKAKNLVSG</sequence>
<feature type="domain" description="NET" evidence="3">
    <location>
        <begin position="190"/>
        <end position="270"/>
    </location>
</feature>
<proteinExistence type="predicted"/>
<accession>A0A6J1DGV0</accession>
<dbReference type="Pfam" id="PF17035">
    <property type="entry name" value="BET"/>
    <property type="match status" value="1"/>
</dbReference>
<dbReference type="RefSeq" id="XP_022152181.1">
    <property type="nucleotide sequence ID" value="XM_022296489.1"/>
</dbReference>
<dbReference type="KEGG" id="mcha:111019964"/>
<evidence type="ECO:0000313" key="4">
    <source>
        <dbReference type="Proteomes" id="UP000504603"/>
    </source>
</evidence>
<name>A0A6J1DGV0_MOMCH</name>
<evidence type="ECO:0000256" key="1">
    <source>
        <dbReference type="ARBA" id="ARBA00023015"/>
    </source>
</evidence>
<keyword evidence="2" id="KW-0804">Transcription</keyword>
<dbReference type="Gene3D" id="1.20.1270.220">
    <property type="match status" value="1"/>
</dbReference>
<reference evidence="5 6" key="1">
    <citation type="submission" date="2025-04" db="UniProtKB">
        <authorList>
            <consortium name="RefSeq"/>
        </authorList>
    </citation>
    <scope>IDENTIFICATION</scope>
    <source>
        <strain evidence="5 6">OHB3-1</strain>
    </source>
</reference>
<dbReference type="PROSITE" id="PS51525">
    <property type="entry name" value="NET"/>
    <property type="match status" value="1"/>
</dbReference>
<protein>
    <submittedName>
        <fullName evidence="5 6">Uncharacterized protein LOC111019964</fullName>
    </submittedName>
</protein>
<dbReference type="InterPro" id="IPR038336">
    <property type="entry name" value="NET_sf"/>
</dbReference>
<keyword evidence="4" id="KW-1185">Reference proteome</keyword>
<evidence type="ECO:0000256" key="2">
    <source>
        <dbReference type="ARBA" id="ARBA00023163"/>
    </source>
</evidence>
<evidence type="ECO:0000259" key="3">
    <source>
        <dbReference type="PROSITE" id="PS51525"/>
    </source>
</evidence>